<reference evidence="10 11" key="1">
    <citation type="submission" date="2015-05" db="EMBL/GenBank/DDBJ databases">
        <title>Distinctive expansion of gene families associated with plant cell wall degradation and secondary metabolism in the genomes of grapevine trunk pathogens.</title>
        <authorList>
            <person name="Lawrence D.P."/>
            <person name="Travadon R."/>
            <person name="Rolshausen P.E."/>
            <person name="Baumgartner K."/>
        </authorList>
    </citation>
    <scope>NUCLEOTIDE SEQUENCE [LARGE SCALE GENOMIC DNA]</scope>
    <source>
        <strain evidence="10">DA912</strain>
    </source>
</reference>
<feature type="transmembrane region" description="Helical" evidence="7">
    <location>
        <begin position="47"/>
        <end position="70"/>
    </location>
</feature>
<dbReference type="Proteomes" id="UP000034680">
    <property type="component" value="Unassembled WGS sequence"/>
</dbReference>
<keyword evidence="3 7" id="KW-0812">Transmembrane</keyword>
<dbReference type="AlphaFoldDB" id="A0A0G2FC76"/>
<evidence type="ECO:0000256" key="8">
    <source>
        <dbReference type="SAM" id="SignalP"/>
    </source>
</evidence>
<evidence type="ECO:0000256" key="5">
    <source>
        <dbReference type="ARBA" id="ARBA00022989"/>
    </source>
</evidence>
<reference evidence="10 11" key="2">
    <citation type="submission" date="2015-05" db="EMBL/GenBank/DDBJ databases">
        <authorList>
            <person name="Morales-Cruz A."/>
            <person name="Amrine K.C."/>
            <person name="Cantu D."/>
        </authorList>
    </citation>
    <scope>NUCLEOTIDE SEQUENCE [LARGE SCALE GENOMIC DNA]</scope>
    <source>
        <strain evidence="10">DA912</strain>
    </source>
</reference>
<keyword evidence="11" id="KW-1185">Reference proteome</keyword>
<feature type="chain" id="PRO_5002543947" evidence="8">
    <location>
        <begin position="19"/>
        <end position="243"/>
    </location>
</feature>
<keyword evidence="2" id="KW-0813">Transport</keyword>
<proteinExistence type="predicted"/>
<dbReference type="PANTHER" id="PTHR47797">
    <property type="entry name" value="DEHYDROGENASE, PUTATIVE (AFU_ORTHOLOGUE AFUA_8G05805)-RELATED"/>
    <property type="match status" value="1"/>
</dbReference>
<keyword evidence="6 7" id="KW-0472">Membrane</keyword>
<evidence type="ECO:0000256" key="3">
    <source>
        <dbReference type="ARBA" id="ARBA00022692"/>
    </source>
</evidence>
<protein>
    <submittedName>
        <fullName evidence="10">Putative integral membrane protein</fullName>
    </submittedName>
</protein>
<evidence type="ECO:0000313" key="11">
    <source>
        <dbReference type="Proteomes" id="UP000034680"/>
    </source>
</evidence>
<dbReference type="OrthoDB" id="19261at2759"/>
<evidence type="ECO:0000256" key="7">
    <source>
        <dbReference type="SAM" id="Phobius"/>
    </source>
</evidence>
<feature type="transmembrane region" description="Helical" evidence="7">
    <location>
        <begin position="181"/>
        <end position="201"/>
    </location>
</feature>
<feature type="transmembrane region" description="Helical" evidence="7">
    <location>
        <begin position="115"/>
        <end position="135"/>
    </location>
</feature>
<feature type="transmembrane region" description="Helical" evidence="7">
    <location>
        <begin position="147"/>
        <end position="169"/>
    </location>
</feature>
<accession>A0A0G2FC76</accession>
<keyword evidence="4" id="KW-0249">Electron transport</keyword>
<evidence type="ECO:0000259" key="9">
    <source>
        <dbReference type="SMART" id="SM00665"/>
    </source>
</evidence>
<sequence length="243" mass="26841">MNFPSRIIFMGLAALALARPDYADDALEEYLDAQEDFLEAQRLEANVQTAHGVLGCLAFALFFPMGAVLLRVFPRRLTVWLHAAWQIFTWLIALAVMAMGIWMANGNEYMLSYHARIGLVVCCGLALQPLTGLLHHLRFKKTGGRTLASYVHIWWGIPLITLGTINGGFGLELAGSSRTYMIVYGVFAAIVWLGWMGLSFLSQCLKRSKMSPAEGARKISSEEVPVMRDVTNDGPGVAPKQYA</sequence>
<evidence type="ECO:0000256" key="2">
    <source>
        <dbReference type="ARBA" id="ARBA00022448"/>
    </source>
</evidence>
<dbReference type="SMART" id="SM00665">
    <property type="entry name" value="B561"/>
    <property type="match status" value="1"/>
</dbReference>
<feature type="transmembrane region" description="Helical" evidence="7">
    <location>
        <begin position="77"/>
        <end position="103"/>
    </location>
</feature>
<evidence type="ECO:0000256" key="6">
    <source>
        <dbReference type="ARBA" id="ARBA00023136"/>
    </source>
</evidence>
<gene>
    <name evidence="10" type="ORF">UCDDA912_g08263</name>
</gene>
<comment type="subcellular location">
    <subcellularLocation>
        <location evidence="1">Membrane</location>
    </subcellularLocation>
</comment>
<keyword evidence="5 7" id="KW-1133">Transmembrane helix</keyword>
<evidence type="ECO:0000256" key="4">
    <source>
        <dbReference type="ARBA" id="ARBA00022982"/>
    </source>
</evidence>
<dbReference type="PANTHER" id="PTHR47797:SF1">
    <property type="entry name" value="CYTOCHROME B561 DOMAIN-CONTAINING PROTEIN-RELATED"/>
    <property type="match status" value="1"/>
</dbReference>
<evidence type="ECO:0000256" key="1">
    <source>
        <dbReference type="ARBA" id="ARBA00004370"/>
    </source>
</evidence>
<evidence type="ECO:0000313" key="10">
    <source>
        <dbReference type="EMBL" id="KKY31784.1"/>
    </source>
</evidence>
<dbReference type="GO" id="GO:0016020">
    <property type="term" value="C:membrane"/>
    <property type="evidence" value="ECO:0007669"/>
    <property type="project" value="UniProtKB-SubCell"/>
</dbReference>
<dbReference type="CDD" id="cd08760">
    <property type="entry name" value="Cyt_b561_FRRS1_like"/>
    <property type="match status" value="1"/>
</dbReference>
<dbReference type="Gene3D" id="1.20.120.1770">
    <property type="match status" value="1"/>
</dbReference>
<dbReference type="EMBL" id="LCUC01000358">
    <property type="protein sequence ID" value="KKY31784.1"/>
    <property type="molecule type" value="Genomic_DNA"/>
</dbReference>
<name>A0A0G2FC76_9PEZI</name>
<dbReference type="InterPro" id="IPR006593">
    <property type="entry name" value="Cyt_b561/ferric_Rdtase_TM"/>
</dbReference>
<keyword evidence="8" id="KW-0732">Signal</keyword>
<feature type="signal peptide" evidence="8">
    <location>
        <begin position="1"/>
        <end position="18"/>
    </location>
</feature>
<organism evidence="10 11">
    <name type="scientific">Diaporthe ampelina</name>
    <dbReference type="NCBI Taxonomy" id="1214573"/>
    <lineage>
        <taxon>Eukaryota</taxon>
        <taxon>Fungi</taxon>
        <taxon>Dikarya</taxon>
        <taxon>Ascomycota</taxon>
        <taxon>Pezizomycotina</taxon>
        <taxon>Sordariomycetes</taxon>
        <taxon>Sordariomycetidae</taxon>
        <taxon>Diaporthales</taxon>
        <taxon>Diaporthaceae</taxon>
        <taxon>Diaporthe</taxon>
    </lineage>
</organism>
<dbReference type="STRING" id="1214573.A0A0G2FC76"/>
<feature type="domain" description="Cytochrome b561" evidence="9">
    <location>
        <begin position="50"/>
        <end position="171"/>
    </location>
</feature>
<comment type="caution">
    <text evidence="10">The sequence shown here is derived from an EMBL/GenBank/DDBJ whole genome shotgun (WGS) entry which is preliminary data.</text>
</comment>